<dbReference type="InterPro" id="IPR033247">
    <property type="entry name" value="Transketolase_fam"/>
</dbReference>
<dbReference type="Pfam" id="PF00456">
    <property type="entry name" value="Transketolase_N"/>
    <property type="match status" value="1"/>
</dbReference>
<dbReference type="SUPFAM" id="SSF52518">
    <property type="entry name" value="Thiamin diphosphate-binding fold (THDP-binding)"/>
    <property type="match status" value="2"/>
</dbReference>
<sequence length="690" mass="76046">MIVNIEVNKVKQLGDYVRYLSTMGIQRANSGHPGLPLGCADIGISLYGNLMKATSAKPDWMNRDRFILSAGHGSMLVYSLNYIFGYDFSVSDLANFRQLHSKTAGHPEYELELGIETTTGPLGQGFANAVGTAIESKMMAARFNKPDYNLFDYKTYVLMGDGCTMEGMTNEAASIAGSLGLDNLIAIYDDNSVTIDESSMDLFREDVKGRYQALGWEVLEAPLGTDIEDVNNKLATLRDSKSGKPKLLIVKTKIGQGLNSLLGSHKAHGAPVGAKEIAYLVENSDLKSVAGTSDQVEAQELLEKQLLTGDFFNISNFKDALGDVLEKRESYYTSWETMFNDYKTKFPKEYAELLEYRSTGLTQELRSELLNYSAKADATRNTSADVLQIVAKHTQKIIGGCADLVASTKATVKGADYITRDDFSGRNIAFGIREAAMGGIGNGLALSRDFIPFTSTFFTFIDYMKPAVRLASIMKLNHLFVFTHDSIYVGEDGPTHEPIEHLGATRLIPGLYTYRPANDMEMAFSYLEFMENEGPAVILGTRQVLNQKLFGLELDRAKAYEGFKKGGYVLLDTQTTPDITLVGSGSEVSTLLESKEMLESKGKSVRLVSIPCLEKFEEQGSEYVNNILGNGPIYLMEAASHRGNKAFYRDNILVRDITTFGMSGSYKDVSKHFGFVAEAATKEILEFISK</sequence>
<dbReference type="PROSITE" id="PS00802">
    <property type="entry name" value="TRANSKETOLASE_2"/>
    <property type="match status" value="1"/>
</dbReference>
<organism evidence="16 17">
    <name type="scientific">Thiospirochaeta perfilievii</name>
    <dbReference type="NCBI Taxonomy" id="252967"/>
    <lineage>
        <taxon>Bacteria</taxon>
        <taxon>Pseudomonadati</taxon>
        <taxon>Spirochaetota</taxon>
        <taxon>Spirochaetia</taxon>
        <taxon>Spirochaetales</taxon>
        <taxon>Spirochaetaceae</taxon>
        <taxon>Thiospirochaeta</taxon>
    </lineage>
</organism>
<keyword evidence="10" id="KW-0479">Metal-binding</keyword>
<dbReference type="Pfam" id="PF22613">
    <property type="entry name" value="Transketolase_C_1"/>
    <property type="match status" value="1"/>
</dbReference>
<protein>
    <recommendedName>
        <fullName evidence="8">transketolase</fullName>
        <ecNumber evidence="8">2.2.1.1</ecNumber>
    </recommendedName>
</protein>
<comment type="similarity">
    <text evidence="6">Belongs to the transketolase family.</text>
</comment>
<dbReference type="KEGG" id="sper:EW093_06650"/>
<dbReference type="AlphaFoldDB" id="A0A5C1QBY2"/>
<keyword evidence="9" id="KW-0808">Transferase</keyword>
<evidence type="ECO:0000256" key="1">
    <source>
        <dbReference type="ARBA" id="ARBA00001913"/>
    </source>
</evidence>
<evidence type="ECO:0000256" key="13">
    <source>
        <dbReference type="ARBA" id="ARBA00023052"/>
    </source>
</evidence>
<dbReference type="PANTHER" id="PTHR43522">
    <property type="entry name" value="TRANSKETOLASE"/>
    <property type="match status" value="1"/>
</dbReference>
<dbReference type="InterPro" id="IPR005474">
    <property type="entry name" value="Transketolase_N"/>
</dbReference>
<evidence type="ECO:0000256" key="10">
    <source>
        <dbReference type="ARBA" id="ARBA00022723"/>
    </source>
</evidence>
<comment type="cofactor">
    <cofactor evidence="3">
        <name>Co(2+)</name>
        <dbReference type="ChEBI" id="CHEBI:48828"/>
    </cofactor>
</comment>
<evidence type="ECO:0000256" key="6">
    <source>
        <dbReference type="ARBA" id="ARBA00007131"/>
    </source>
</evidence>
<dbReference type="InterPro" id="IPR005475">
    <property type="entry name" value="Transketolase-like_Pyr-bd"/>
</dbReference>
<dbReference type="EMBL" id="CP035807">
    <property type="protein sequence ID" value="QEN04389.1"/>
    <property type="molecule type" value="Genomic_DNA"/>
</dbReference>
<proteinExistence type="inferred from homology"/>
<dbReference type="InterPro" id="IPR029061">
    <property type="entry name" value="THDP-binding"/>
</dbReference>
<evidence type="ECO:0000259" key="15">
    <source>
        <dbReference type="SMART" id="SM00861"/>
    </source>
</evidence>
<evidence type="ECO:0000256" key="3">
    <source>
        <dbReference type="ARBA" id="ARBA00001941"/>
    </source>
</evidence>
<dbReference type="InterPro" id="IPR020826">
    <property type="entry name" value="Transketolase_BS"/>
</dbReference>
<evidence type="ECO:0000256" key="7">
    <source>
        <dbReference type="ARBA" id="ARBA00011738"/>
    </source>
</evidence>
<evidence type="ECO:0000313" key="16">
    <source>
        <dbReference type="EMBL" id="QEN04389.1"/>
    </source>
</evidence>
<dbReference type="FunFam" id="3.40.50.970:FF:000045">
    <property type="entry name" value="Transketolase"/>
    <property type="match status" value="1"/>
</dbReference>
<comment type="cofactor">
    <cofactor evidence="5">
        <name>thiamine diphosphate</name>
        <dbReference type="ChEBI" id="CHEBI:58937"/>
    </cofactor>
</comment>
<accession>A0A5C1QBY2</accession>
<comment type="cofactor">
    <cofactor evidence="4">
        <name>Mg(2+)</name>
        <dbReference type="ChEBI" id="CHEBI:18420"/>
    </cofactor>
</comment>
<dbReference type="PANTHER" id="PTHR43522:SF2">
    <property type="entry name" value="TRANSKETOLASE 1-RELATED"/>
    <property type="match status" value="1"/>
</dbReference>
<evidence type="ECO:0000256" key="8">
    <source>
        <dbReference type="ARBA" id="ARBA00013152"/>
    </source>
</evidence>
<keyword evidence="17" id="KW-1185">Reference proteome</keyword>
<dbReference type="Pfam" id="PF02779">
    <property type="entry name" value="Transket_pyr"/>
    <property type="match status" value="1"/>
</dbReference>
<comment type="cofactor">
    <cofactor evidence="1">
        <name>Ca(2+)</name>
        <dbReference type="ChEBI" id="CHEBI:29108"/>
    </cofactor>
</comment>
<dbReference type="Proteomes" id="UP000323824">
    <property type="component" value="Chromosome"/>
</dbReference>
<feature type="domain" description="Transketolase-like pyrimidine-binding" evidence="15">
    <location>
        <begin position="377"/>
        <end position="547"/>
    </location>
</feature>
<evidence type="ECO:0000256" key="2">
    <source>
        <dbReference type="ARBA" id="ARBA00001936"/>
    </source>
</evidence>
<comment type="catalytic activity">
    <reaction evidence="14">
        <text>D-sedoheptulose 7-phosphate + D-glyceraldehyde 3-phosphate = aldehydo-D-ribose 5-phosphate + D-xylulose 5-phosphate</text>
        <dbReference type="Rhea" id="RHEA:10508"/>
        <dbReference type="ChEBI" id="CHEBI:57483"/>
        <dbReference type="ChEBI" id="CHEBI:57737"/>
        <dbReference type="ChEBI" id="CHEBI:58273"/>
        <dbReference type="ChEBI" id="CHEBI:59776"/>
        <dbReference type="EC" id="2.2.1.1"/>
    </reaction>
</comment>
<name>A0A5C1QBY2_9SPIO</name>
<evidence type="ECO:0000313" key="17">
    <source>
        <dbReference type="Proteomes" id="UP000323824"/>
    </source>
</evidence>
<dbReference type="GO" id="GO:0005829">
    <property type="term" value="C:cytosol"/>
    <property type="evidence" value="ECO:0007669"/>
    <property type="project" value="TreeGrafter"/>
</dbReference>
<dbReference type="CDD" id="cd02012">
    <property type="entry name" value="TPP_TK"/>
    <property type="match status" value="1"/>
</dbReference>
<evidence type="ECO:0000256" key="14">
    <source>
        <dbReference type="ARBA" id="ARBA00049473"/>
    </source>
</evidence>
<dbReference type="SMART" id="SM00861">
    <property type="entry name" value="Transket_pyr"/>
    <property type="match status" value="1"/>
</dbReference>
<dbReference type="Gene3D" id="3.40.50.970">
    <property type="match status" value="2"/>
</dbReference>
<reference evidence="16 17" key="2">
    <citation type="submission" date="2019-09" db="EMBL/GenBank/DDBJ databases">
        <title>Complete Genome Sequence and Methylome Analysis of free living Spirochaetas.</title>
        <authorList>
            <person name="Leshcheva N."/>
            <person name="Mikheeva N."/>
        </authorList>
    </citation>
    <scope>NUCLEOTIDE SEQUENCE [LARGE SCALE GENOMIC DNA]</scope>
    <source>
        <strain evidence="16 17">P</strain>
    </source>
</reference>
<dbReference type="InterPro" id="IPR009014">
    <property type="entry name" value="Transketo_C/PFOR_II"/>
</dbReference>
<keyword evidence="13" id="KW-0786">Thiamine pyrophosphate</keyword>
<dbReference type="InterPro" id="IPR055152">
    <property type="entry name" value="Transketolase-like_C_2"/>
</dbReference>
<dbReference type="SUPFAM" id="SSF52922">
    <property type="entry name" value="TK C-terminal domain-like"/>
    <property type="match status" value="1"/>
</dbReference>
<evidence type="ECO:0000256" key="11">
    <source>
        <dbReference type="ARBA" id="ARBA00022837"/>
    </source>
</evidence>
<evidence type="ECO:0000256" key="9">
    <source>
        <dbReference type="ARBA" id="ARBA00022679"/>
    </source>
</evidence>
<dbReference type="EC" id="2.2.1.1" evidence="8"/>
<comment type="cofactor">
    <cofactor evidence="2">
        <name>Mn(2+)</name>
        <dbReference type="ChEBI" id="CHEBI:29035"/>
    </cofactor>
</comment>
<dbReference type="GO" id="GO:0006098">
    <property type="term" value="P:pentose-phosphate shunt"/>
    <property type="evidence" value="ECO:0007669"/>
    <property type="project" value="TreeGrafter"/>
</dbReference>
<dbReference type="Gene3D" id="3.40.50.920">
    <property type="match status" value="1"/>
</dbReference>
<keyword evidence="12" id="KW-0460">Magnesium</keyword>
<dbReference type="OrthoDB" id="8732661at2"/>
<evidence type="ECO:0000256" key="5">
    <source>
        <dbReference type="ARBA" id="ARBA00001964"/>
    </source>
</evidence>
<reference evidence="16 17" key="1">
    <citation type="submission" date="2019-02" db="EMBL/GenBank/DDBJ databases">
        <authorList>
            <person name="Fomenkov A."/>
            <person name="Dubinina G."/>
            <person name="Grabovich M."/>
            <person name="Vincze T."/>
            <person name="Roberts R.J."/>
        </authorList>
    </citation>
    <scope>NUCLEOTIDE SEQUENCE [LARGE SCALE GENOMIC DNA]</scope>
    <source>
        <strain evidence="16 17">P</strain>
    </source>
</reference>
<dbReference type="GO" id="GO:0004802">
    <property type="term" value="F:transketolase activity"/>
    <property type="evidence" value="ECO:0007669"/>
    <property type="project" value="UniProtKB-EC"/>
</dbReference>
<gene>
    <name evidence="16" type="ORF">EW093_06650</name>
</gene>
<keyword evidence="11" id="KW-0106">Calcium</keyword>
<evidence type="ECO:0000256" key="4">
    <source>
        <dbReference type="ARBA" id="ARBA00001946"/>
    </source>
</evidence>
<dbReference type="GO" id="GO:0046872">
    <property type="term" value="F:metal ion binding"/>
    <property type="evidence" value="ECO:0007669"/>
    <property type="project" value="UniProtKB-KW"/>
</dbReference>
<comment type="subunit">
    <text evidence="7">Homodimer.</text>
</comment>
<evidence type="ECO:0000256" key="12">
    <source>
        <dbReference type="ARBA" id="ARBA00022842"/>
    </source>
</evidence>
<dbReference type="CDD" id="cd07033">
    <property type="entry name" value="TPP_PYR_DXS_TK_like"/>
    <property type="match status" value="1"/>
</dbReference>